<reference evidence="2" key="1">
    <citation type="journal article" date="2021" name="Proc. Natl. Acad. Sci. U.S.A.">
        <title>A Catalog of Tens of Thousands of Viruses from Human Metagenomes Reveals Hidden Associations with Chronic Diseases.</title>
        <authorList>
            <person name="Tisza M.J."/>
            <person name="Buck C.B."/>
        </authorList>
    </citation>
    <scope>NUCLEOTIDE SEQUENCE</scope>
    <source>
        <strain evidence="2">CtqSm5</strain>
    </source>
</reference>
<evidence type="ECO:0000313" key="2">
    <source>
        <dbReference type="EMBL" id="DAF52781.1"/>
    </source>
</evidence>
<sequence length="180" mass="20546">MKLSSMKFKGIRCAFYYLDSKAKVTYKQDKIDKMVKDGEDCVLMYNPTSEQRQTILSKLEEQSGNLTMNGLSVLECIKLLTNIELDVTDEEALELINNPDEMLELIALECNVITLDLVKKQIKELDAIASLPDSIKNPLLNEAQAKFKEEEEKAKIKQQEADELKEQMKALEEKLKLIEG</sequence>
<evidence type="ECO:0000256" key="1">
    <source>
        <dbReference type="SAM" id="Coils"/>
    </source>
</evidence>
<accession>A0A8S5SNZ2</accession>
<proteinExistence type="predicted"/>
<organism evidence="2">
    <name type="scientific">Siphoviridae sp. ctqSm5</name>
    <dbReference type="NCBI Taxonomy" id="2827949"/>
    <lineage>
        <taxon>Viruses</taxon>
        <taxon>Duplodnaviria</taxon>
        <taxon>Heunggongvirae</taxon>
        <taxon>Uroviricota</taxon>
        <taxon>Caudoviricetes</taxon>
    </lineage>
</organism>
<feature type="coiled-coil region" evidence="1">
    <location>
        <begin position="140"/>
        <end position="174"/>
    </location>
</feature>
<name>A0A8S5SNZ2_9CAUD</name>
<dbReference type="EMBL" id="BK032642">
    <property type="protein sequence ID" value="DAF52781.1"/>
    <property type="molecule type" value="Genomic_DNA"/>
</dbReference>
<protein>
    <submittedName>
        <fullName evidence="2">Uncharacterized protein</fullName>
    </submittedName>
</protein>
<keyword evidence="1" id="KW-0175">Coiled coil</keyword>